<evidence type="ECO:0000259" key="3">
    <source>
        <dbReference type="PROSITE" id="PS50850"/>
    </source>
</evidence>
<feature type="transmembrane region" description="Helical" evidence="2">
    <location>
        <begin position="282"/>
        <end position="300"/>
    </location>
</feature>
<keyword evidence="2" id="KW-0472">Membrane</keyword>
<feature type="transmembrane region" description="Helical" evidence="2">
    <location>
        <begin position="312"/>
        <end position="332"/>
    </location>
</feature>
<dbReference type="GeneID" id="100373278"/>
<dbReference type="InterPro" id="IPR050327">
    <property type="entry name" value="Proton-linked_MCT"/>
</dbReference>
<dbReference type="RefSeq" id="XP_002738534.1">
    <property type="nucleotide sequence ID" value="XM_002738488.1"/>
</dbReference>
<feature type="transmembrane region" description="Helical" evidence="2">
    <location>
        <begin position="248"/>
        <end position="270"/>
    </location>
</feature>
<feature type="transmembrane region" description="Helical" evidence="2">
    <location>
        <begin position="101"/>
        <end position="118"/>
    </location>
</feature>
<evidence type="ECO:0000313" key="5">
    <source>
        <dbReference type="RefSeq" id="XP_002738534.1"/>
    </source>
</evidence>
<reference evidence="5" key="1">
    <citation type="submission" date="2025-08" db="UniProtKB">
        <authorList>
            <consortium name="RefSeq"/>
        </authorList>
    </citation>
    <scope>IDENTIFICATION</scope>
    <source>
        <tissue evidence="5">Testes</tissue>
    </source>
</reference>
<keyword evidence="2" id="KW-0812">Transmembrane</keyword>
<proteinExistence type="predicted"/>
<gene>
    <name evidence="5" type="primary">LOC100373278</name>
</gene>
<feature type="transmembrane region" description="Helical" evidence="2">
    <location>
        <begin position="26"/>
        <end position="48"/>
    </location>
</feature>
<comment type="subcellular location">
    <subcellularLocation>
        <location evidence="1">Membrane</location>
        <topology evidence="1">Multi-pass membrane protein</topology>
    </subcellularLocation>
</comment>
<dbReference type="InterPro" id="IPR036259">
    <property type="entry name" value="MFS_trans_sf"/>
</dbReference>
<feature type="transmembrane region" description="Helical" evidence="2">
    <location>
        <begin position="374"/>
        <end position="396"/>
    </location>
</feature>
<feature type="domain" description="Major facilitator superfamily (MFS) profile" evidence="3">
    <location>
        <begin position="35"/>
        <end position="428"/>
    </location>
</feature>
<evidence type="ECO:0000256" key="1">
    <source>
        <dbReference type="ARBA" id="ARBA00004141"/>
    </source>
</evidence>
<dbReference type="PROSITE" id="PS50850">
    <property type="entry name" value="MFS"/>
    <property type="match status" value="1"/>
</dbReference>
<keyword evidence="2" id="KW-1133">Transmembrane helix</keyword>
<dbReference type="InterPro" id="IPR011701">
    <property type="entry name" value="MFS"/>
</dbReference>
<feature type="transmembrane region" description="Helical" evidence="2">
    <location>
        <begin position="158"/>
        <end position="181"/>
    </location>
</feature>
<dbReference type="SUPFAM" id="SSF103473">
    <property type="entry name" value="MFS general substrate transporter"/>
    <property type="match status" value="1"/>
</dbReference>
<dbReference type="PANTHER" id="PTHR11360:SF251">
    <property type="entry name" value="MAJOR FACILITATOR SUPERFAMILY (MFS) PROFILE DOMAIN-CONTAINING PROTEIN"/>
    <property type="match status" value="1"/>
</dbReference>
<organism evidence="4 5">
    <name type="scientific">Saccoglossus kowalevskii</name>
    <name type="common">Acorn worm</name>
    <dbReference type="NCBI Taxonomy" id="10224"/>
    <lineage>
        <taxon>Eukaryota</taxon>
        <taxon>Metazoa</taxon>
        <taxon>Hemichordata</taxon>
        <taxon>Enteropneusta</taxon>
        <taxon>Harrimaniidae</taxon>
        <taxon>Saccoglossus</taxon>
    </lineage>
</organism>
<feature type="transmembrane region" description="Helical" evidence="2">
    <location>
        <begin position="338"/>
        <end position="362"/>
    </location>
</feature>
<dbReference type="Pfam" id="PF07690">
    <property type="entry name" value="MFS_1"/>
    <property type="match status" value="1"/>
</dbReference>
<dbReference type="Proteomes" id="UP000694865">
    <property type="component" value="Unplaced"/>
</dbReference>
<feature type="transmembrane region" description="Helical" evidence="2">
    <location>
        <begin position="402"/>
        <end position="423"/>
    </location>
</feature>
<dbReference type="Gene3D" id="1.20.1250.20">
    <property type="entry name" value="MFS general substrate transporter like domains"/>
    <property type="match status" value="2"/>
</dbReference>
<feature type="transmembrane region" description="Helical" evidence="2">
    <location>
        <begin position="124"/>
        <end position="146"/>
    </location>
</feature>
<dbReference type="InterPro" id="IPR020846">
    <property type="entry name" value="MFS_dom"/>
</dbReference>
<evidence type="ECO:0000256" key="2">
    <source>
        <dbReference type="SAM" id="Phobius"/>
    </source>
</evidence>
<keyword evidence="4" id="KW-1185">Reference proteome</keyword>
<protein>
    <submittedName>
        <fullName evidence="5">Monocarboxylate transporter 10-like</fullName>
    </submittedName>
</protein>
<sequence>MEKLKGDEEKKPAGLRPSFEPPEGGWGWVVCVASFWTNGTLFGIMNSFGVLLVEMLQDPDLKKYGADAFTVSWIGSLSIGLTFLLSPVASVLTDKFGCRKTAMVGAVIAFIGCISSSFAKRPEYLFITYGILLGTGASFAYTPSLVILGHYFKKRLGLVNGLVTAGSGLFTIVLPILMGVLVEEIGLWNTLRFISGIVFMLIPASATFRPILPPGLHHGSASDVEPSSRCMRCLSRYINVHIWRNKNYIIWCTAIPIGLFGYFVPFVHLINHLEMVLPNANGAVLIGCLGATSLIGRLIFGKVADIPNVSRIALQQVSFLVIGVMCTLIPLASSHYAAIIVAVLVMGIFDGCFVSLMGPIAFDIVGAENASQAIGFILGLMSVPLTLGPPIAGYIFESSGSYNIAFIVAGAPPIIGACILFLVKPASHITHMPTSEPLEYLQFSREDLLNIDYETTKQWELRHHLSPSESMDQLHRDQLPNYVKTHLHNDNEFRKDFAQKLIVKLNGHLPSDSDVANDTDRLLVFDRVTVV</sequence>
<accession>A0ABM0GVZ5</accession>
<dbReference type="PANTHER" id="PTHR11360">
    <property type="entry name" value="MONOCARBOXYLATE TRANSPORTER"/>
    <property type="match status" value="1"/>
</dbReference>
<evidence type="ECO:0000313" key="4">
    <source>
        <dbReference type="Proteomes" id="UP000694865"/>
    </source>
</evidence>
<name>A0ABM0GVZ5_SACKO</name>
<feature type="transmembrane region" description="Helical" evidence="2">
    <location>
        <begin position="68"/>
        <end position="89"/>
    </location>
</feature>